<dbReference type="AlphaFoldDB" id="A0AAQ4E7D8"/>
<organism evidence="2 3">
    <name type="scientific">Amblyomma americanum</name>
    <name type="common">Lone star tick</name>
    <dbReference type="NCBI Taxonomy" id="6943"/>
    <lineage>
        <taxon>Eukaryota</taxon>
        <taxon>Metazoa</taxon>
        <taxon>Ecdysozoa</taxon>
        <taxon>Arthropoda</taxon>
        <taxon>Chelicerata</taxon>
        <taxon>Arachnida</taxon>
        <taxon>Acari</taxon>
        <taxon>Parasitiformes</taxon>
        <taxon>Ixodida</taxon>
        <taxon>Ixodoidea</taxon>
        <taxon>Ixodidae</taxon>
        <taxon>Amblyomminae</taxon>
        <taxon>Amblyomma</taxon>
    </lineage>
</organism>
<comment type="caution">
    <text evidence="2">The sequence shown here is derived from an EMBL/GenBank/DDBJ whole genome shotgun (WGS) entry which is preliminary data.</text>
</comment>
<gene>
    <name evidence="2" type="ORF">V5799_012957</name>
</gene>
<protein>
    <submittedName>
        <fullName evidence="2">Uncharacterized protein</fullName>
    </submittedName>
</protein>
<keyword evidence="1" id="KW-0812">Transmembrane</keyword>
<feature type="transmembrane region" description="Helical" evidence="1">
    <location>
        <begin position="131"/>
        <end position="150"/>
    </location>
</feature>
<keyword evidence="1" id="KW-1133">Transmembrane helix</keyword>
<proteinExistence type="predicted"/>
<evidence type="ECO:0000313" key="2">
    <source>
        <dbReference type="EMBL" id="KAK8770578.1"/>
    </source>
</evidence>
<dbReference type="Proteomes" id="UP001321473">
    <property type="component" value="Unassembled WGS sequence"/>
</dbReference>
<dbReference type="EMBL" id="JARKHS020020894">
    <property type="protein sequence ID" value="KAK8770578.1"/>
    <property type="molecule type" value="Genomic_DNA"/>
</dbReference>
<evidence type="ECO:0000313" key="3">
    <source>
        <dbReference type="Proteomes" id="UP001321473"/>
    </source>
</evidence>
<evidence type="ECO:0000256" key="1">
    <source>
        <dbReference type="SAM" id="Phobius"/>
    </source>
</evidence>
<reference evidence="2 3" key="1">
    <citation type="journal article" date="2023" name="Arcadia Sci">
        <title>De novo assembly of a long-read Amblyomma americanum tick genome.</title>
        <authorList>
            <person name="Chou S."/>
            <person name="Poskanzer K.E."/>
            <person name="Rollins M."/>
            <person name="Thuy-Boun P.S."/>
        </authorList>
    </citation>
    <scope>NUCLEOTIDE SEQUENCE [LARGE SCALE GENOMIC DNA]</scope>
    <source>
        <strain evidence="2">F_SG_1</strain>
        <tissue evidence="2">Salivary glands</tissue>
    </source>
</reference>
<accession>A0AAQ4E7D8</accession>
<feature type="transmembrane region" description="Helical" evidence="1">
    <location>
        <begin position="31"/>
        <end position="50"/>
    </location>
</feature>
<keyword evidence="3" id="KW-1185">Reference proteome</keyword>
<name>A0AAQ4E7D8_AMBAM</name>
<keyword evidence="1" id="KW-0472">Membrane</keyword>
<sequence length="162" mass="17587">MSVDWYISQSFSRESFSGYGSTSKVQETNPFLFVIQVFLGFAAGVIGTLFKADRFLGSVPPPEIWEHDLCLHRGPDGDCVNYIPDSAALSATATSGTTTVMSVDWYISQSFSRESFSGYGSTSKMQETNPFLFVIQVFLGFAAGVIGTLFKADRFLGSVPAA</sequence>